<proteinExistence type="predicted"/>
<keyword evidence="5" id="KW-0732">Signal</keyword>
<dbReference type="Proteomes" id="UP000217215">
    <property type="component" value="Chromosome"/>
</dbReference>
<evidence type="ECO:0000256" key="6">
    <source>
        <dbReference type="ARBA" id="ARBA00023136"/>
    </source>
</evidence>
<dbReference type="InterPro" id="IPR011050">
    <property type="entry name" value="Pectin_lyase_fold/virulence"/>
</dbReference>
<organism evidence="10 11">
    <name type="scientific">Candidatus Planktophila sulfonica</name>
    <dbReference type="NCBI Taxonomy" id="1884904"/>
    <lineage>
        <taxon>Bacteria</taxon>
        <taxon>Bacillati</taxon>
        <taxon>Actinomycetota</taxon>
        <taxon>Actinomycetes</taxon>
        <taxon>Candidatus Nanopelagicales</taxon>
        <taxon>Candidatus Nanopelagicaceae</taxon>
        <taxon>Candidatus Planktophila</taxon>
    </lineage>
</organism>
<dbReference type="InterPro" id="IPR006626">
    <property type="entry name" value="PbH1"/>
</dbReference>
<name>A0A249KF50_9ACTN</name>
<sequence length="1376" mass="144388">MRSPHNKVQTSTCFRVQSKFLRASAITLTVALLQGISAGLTTAWADGCFGSHDYCVVSYGDDLLIIENQHTLRSAVAEANVSTRATNVIGFADSLFGISRDSSGQVTASTASSVNPVVITLESTLEVRSDLTITAPDLGNSAPILTIKRGVSIGSGEPLIAINSPNQAEIQVDGADTQVKIEHITVDSNSNPNFGSGTRSEPGVAIEVNQTIVTTPEGDATFTPELVIKDSQIINSVSKTGGAAITSSGDVRIEGSTLTGNSAITPDGGAATNGGAINAEGTVTVLGSALNMNTATGDGGAIAASSVIVALDDRGVESQLHLNAAQGNGGAISASADVSVTQAQILNNRSGQAAQSEDTYVVSSTGGNGGAINSAGNVTITDSVVSENSASGSGSLSASGDGGAIFAAQSVTVLGSTISSNTADGSGGAINAQSVIMGATTTATEISSNYASSNGGAISASESVTAISSSVELEIQTVLDDNWSESSGGAISASGSVELHRTQVTDSLSQNHGGAIFAGGNVIVEDSVLSRNIAGGWYDGSEIPFSTPSGGDGGAIYTDNSVTVHNSTLELNKALEGYESWEGGSGGAIFSGSSVSVNGSALNANSADYDGGAINAWGSVTVENSTFGAVEILNPDFNPVVSIEENLDRDTRQTIDNPDFNPQITEPNPDYNINVPQNLPNPNYGLEIMGWVPNPDCNLYPEYLDYDGQCFFMGTDRGDGQPIRYPLQVSGLVIDTQETEPNRDYDSRESITYLLDQSKPLDWRSMITNPAYSPDEFIEILQITGEPKDEREYIDLGNNAGQSGGAIFNNGSLSVSESTFVNNFSWTSGGAIYLENYEYDGGEDTPPPANSSISNSSFSHNISKDSSGGALYIDNQLMNIESTEFFANTSYEEGGAIGARDSELNIQSSSFLLNQSLDNDGGALDVTNTQLNISDTHYFGNQAADDGGAIYSTTLVTVTDGSFTSNEASDNGGAIDADIVRLARVIFESNTALTGDGGAINLGNDGQSLILNSIFLDNTAPEGLGGALRGSSWMLFNDLIGNEASQGSAVALTGTIATMLVGNLLQASPASEESLCTLPFWNSPDNIATDESCFGDLYTNGTVERPSSLSSDNPIDRESMAITASLYTDPSTGFVQQTTLPLSNNALRIFAQARLGDYQSTPIFREKSEELQALADAISYLNTFDPQTDHDPDFAFCPDLNNFYNQCWSDLNSETRGLQATFSEATTDALNIENLFDLVGDAGTFLSENLPIDSEQMNRSSSLLWTPGAVQIAMNLVQDNDAPTNNLENQENLSRQQDTIINRLSARDNLVSELEKELEKQKLAAKLAKKLAAAQRAAERAAKLKNLKLKMESTKARGIALKEKQSWILLMRNFIL</sequence>
<dbReference type="PANTHER" id="PTHR11319">
    <property type="entry name" value="G PROTEIN-COUPLED RECEPTOR-RELATED"/>
    <property type="match status" value="1"/>
</dbReference>
<evidence type="ECO:0000256" key="3">
    <source>
        <dbReference type="ARBA" id="ARBA00004613"/>
    </source>
</evidence>
<feature type="region of interest" description="Disordered" evidence="9">
    <location>
        <begin position="650"/>
        <end position="671"/>
    </location>
</feature>
<dbReference type="EMBL" id="CP016773">
    <property type="protein sequence ID" value="ASY15430.1"/>
    <property type="molecule type" value="Genomic_DNA"/>
</dbReference>
<evidence type="ECO:0000256" key="9">
    <source>
        <dbReference type="SAM" id="MobiDB-lite"/>
    </source>
</evidence>
<dbReference type="SMART" id="SM00710">
    <property type="entry name" value="PbH1"/>
    <property type="match status" value="12"/>
</dbReference>
<evidence type="ECO:0000256" key="2">
    <source>
        <dbReference type="ARBA" id="ARBA00004442"/>
    </source>
</evidence>
<keyword evidence="8" id="KW-0175">Coiled coil</keyword>
<evidence type="ECO:0000256" key="8">
    <source>
        <dbReference type="SAM" id="Coils"/>
    </source>
</evidence>
<feature type="compositionally biased region" description="Polar residues" evidence="9">
    <location>
        <begin position="654"/>
        <end position="666"/>
    </location>
</feature>
<keyword evidence="4" id="KW-0964">Secreted</keyword>
<dbReference type="SUPFAM" id="SSF51126">
    <property type="entry name" value="Pectin lyase-like"/>
    <property type="match status" value="3"/>
</dbReference>
<evidence type="ECO:0000256" key="7">
    <source>
        <dbReference type="ARBA" id="ARBA00023237"/>
    </source>
</evidence>
<dbReference type="PANTHER" id="PTHR11319:SF35">
    <property type="entry name" value="OUTER MEMBRANE PROTEIN PMPC-RELATED"/>
    <property type="match status" value="1"/>
</dbReference>
<dbReference type="GO" id="GO:0009279">
    <property type="term" value="C:cell outer membrane"/>
    <property type="evidence" value="ECO:0007669"/>
    <property type="project" value="UniProtKB-SubCell"/>
</dbReference>
<keyword evidence="11" id="KW-1185">Reference proteome</keyword>
<accession>A0A249KF50</accession>
<dbReference type="InterPro" id="IPR003368">
    <property type="entry name" value="POMP_repeat"/>
</dbReference>
<protein>
    <submittedName>
        <fullName evidence="10">Uncharacterized protein</fullName>
    </submittedName>
</protein>
<reference evidence="10 11" key="1">
    <citation type="submission" date="2016-07" db="EMBL/GenBank/DDBJ databases">
        <title>High microdiversification within the ubiquitous acI lineage of Actinobacteria.</title>
        <authorList>
            <person name="Neuenschwander S.M."/>
            <person name="Salcher M."/>
            <person name="Ghai R."/>
            <person name="Pernthaler J."/>
        </authorList>
    </citation>
    <scope>NUCLEOTIDE SEQUENCE [LARGE SCALE GENOMIC DNA]</scope>
    <source>
        <strain evidence="10">MMS-IA-56</strain>
    </source>
</reference>
<dbReference type="OrthoDB" id="3399438at2"/>
<evidence type="ECO:0000313" key="11">
    <source>
        <dbReference type="Proteomes" id="UP000217215"/>
    </source>
</evidence>
<evidence type="ECO:0000313" key="10">
    <source>
        <dbReference type="EMBL" id="ASY15430.1"/>
    </source>
</evidence>
<evidence type="ECO:0000256" key="1">
    <source>
        <dbReference type="ARBA" id="ARBA00004196"/>
    </source>
</evidence>
<dbReference type="GO" id="GO:0005576">
    <property type="term" value="C:extracellular region"/>
    <property type="evidence" value="ECO:0007669"/>
    <property type="project" value="UniProtKB-SubCell"/>
</dbReference>
<keyword evidence="6" id="KW-0472">Membrane</keyword>
<dbReference type="KEGG" id="psuf:A1sIA56_00540"/>
<keyword evidence="7" id="KW-0998">Cell outer membrane</keyword>
<gene>
    <name evidence="10" type="ORF">A1sIA56_00540</name>
</gene>
<comment type="subcellular location">
    <subcellularLocation>
        <location evidence="1">Cell envelope</location>
    </subcellularLocation>
    <subcellularLocation>
        <location evidence="2">Cell outer membrane</location>
    </subcellularLocation>
    <subcellularLocation>
        <location evidence="3">Secreted</location>
    </subcellularLocation>
</comment>
<evidence type="ECO:0000256" key="4">
    <source>
        <dbReference type="ARBA" id="ARBA00022525"/>
    </source>
</evidence>
<dbReference type="NCBIfam" id="TIGR01376">
    <property type="entry name" value="POMP_repeat"/>
    <property type="match status" value="1"/>
</dbReference>
<feature type="coiled-coil region" evidence="8">
    <location>
        <begin position="1311"/>
        <end position="1364"/>
    </location>
</feature>
<evidence type="ECO:0000256" key="5">
    <source>
        <dbReference type="ARBA" id="ARBA00022729"/>
    </source>
</evidence>